<name>A0A2Z7D963_9LAMI</name>
<dbReference type="EMBL" id="KQ990516">
    <property type="protein sequence ID" value="KZV53411.1"/>
    <property type="molecule type" value="Genomic_DNA"/>
</dbReference>
<gene>
    <name evidence="1" type="ORF">F511_10197</name>
</gene>
<evidence type="ECO:0000313" key="1">
    <source>
        <dbReference type="EMBL" id="KZV53411.1"/>
    </source>
</evidence>
<dbReference type="OrthoDB" id="747893at2759"/>
<evidence type="ECO:0000313" key="2">
    <source>
        <dbReference type="Proteomes" id="UP000250235"/>
    </source>
</evidence>
<dbReference type="Proteomes" id="UP000250235">
    <property type="component" value="Unassembled WGS sequence"/>
</dbReference>
<keyword evidence="2" id="KW-1185">Reference proteome</keyword>
<organism evidence="1 2">
    <name type="scientific">Dorcoceras hygrometricum</name>
    <dbReference type="NCBI Taxonomy" id="472368"/>
    <lineage>
        <taxon>Eukaryota</taxon>
        <taxon>Viridiplantae</taxon>
        <taxon>Streptophyta</taxon>
        <taxon>Embryophyta</taxon>
        <taxon>Tracheophyta</taxon>
        <taxon>Spermatophyta</taxon>
        <taxon>Magnoliopsida</taxon>
        <taxon>eudicotyledons</taxon>
        <taxon>Gunneridae</taxon>
        <taxon>Pentapetalae</taxon>
        <taxon>asterids</taxon>
        <taxon>lamiids</taxon>
        <taxon>Lamiales</taxon>
        <taxon>Gesneriaceae</taxon>
        <taxon>Didymocarpoideae</taxon>
        <taxon>Trichosporeae</taxon>
        <taxon>Loxocarpinae</taxon>
        <taxon>Dorcoceras</taxon>
    </lineage>
</organism>
<dbReference type="PANTHER" id="PTHR33356:SF5">
    <property type="entry name" value="TIP41-LIKE PROTEIN"/>
    <property type="match status" value="1"/>
</dbReference>
<reference evidence="1 2" key="1">
    <citation type="journal article" date="2015" name="Proc. Natl. Acad. Sci. U.S.A.">
        <title>The resurrection genome of Boea hygrometrica: A blueprint for survival of dehydration.</title>
        <authorList>
            <person name="Xiao L."/>
            <person name="Yang G."/>
            <person name="Zhang L."/>
            <person name="Yang X."/>
            <person name="Zhao S."/>
            <person name="Ji Z."/>
            <person name="Zhou Q."/>
            <person name="Hu M."/>
            <person name="Wang Y."/>
            <person name="Chen M."/>
            <person name="Xu Y."/>
            <person name="Jin H."/>
            <person name="Xiao X."/>
            <person name="Hu G."/>
            <person name="Bao F."/>
            <person name="Hu Y."/>
            <person name="Wan P."/>
            <person name="Li L."/>
            <person name="Deng X."/>
            <person name="Kuang T."/>
            <person name="Xiang C."/>
            <person name="Zhu J.K."/>
            <person name="Oliver M.J."/>
            <person name="He Y."/>
        </authorList>
    </citation>
    <scope>NUCLEOTIDE SEQUENCE [LARGE SCALE GENOMIC DNA]</scope>
    <source>
        <strain evidence="2">cv. XS01</strain>
    </source>
</reference>
<protein>
    <submittedName>
        <fullName evidence="1">Uncharacterized protein</fullName>
    </submittedName>
</protein>
<accession>A0A2Z7D963</accession>
<dbReference type="PANTHER" id="PTHR33356">
    <property type="entry name" value="TIP41-LIKE PROTEIN"/>
    <property type="match status" value="1"/>
</dbReference>
<sequence length="376" mass="41387">MAQQVDAGGNFWLPSEFLTDDELLMGFKMKTVNDFRSRYANSFGHGSGLSSPAESFLAGSAETESDEDYYVMWLTQKLAYAALRDSNVSAENTMGCKLSGSPQSTLCSSVTGRGCGCMPGLSRVSRLSLPPETENAAAWHSLLAAVERRARMKLIEETAAFRSGNPFARSRKSVTIDPITGSGFNPNPSRVSYQQLQASQFQQLKQQQQPDSYWDQQGKIAHQQMVRNVKQDGACSGNQSSSMASWLDTSRQPQQQLSSGMKAVFLGESETKSKRTGTGVFLPRNPRATPVETRTQTGCPVLLPDRVVQALNLNLNLKSMEFQQPRSLTKSSDLLEANAALKHENTVSISSQRRALGPVTPARMNQEIKLPQEWTY</sequence>
<proteinExistence type="predicted"/>
<dbReference type="AlphaFoldDB" id="A0A2Z7D963"/>